<dbReference type="KEGG" id="dpx:DAPPUDRAFT_108309"/>
<evidence type="ECO:0000313" key="2">
    <source>
        <dbReference type="Proteomes" id="UP000000305"/>
    </source>
</evidence>
<protein>
    <submittedName>
        <fullName evidence="1">Uncharacterized protein</fullName>
    </submittedName>
</protein>
<dbReference type="InParanoid" id="E9GZS4"/>
<organism evidence="1 2">
    <name type="scientific">Daphnia pulex</name>
    <name type="common">Water flea</name>
    <dbReference type="NCBI Taxonomy" id="6669"/>
    <lineage>
        <taxon>Eukaryota</taxon>
        <taxon>Metazoa</taxon>
        <taxon>Ecdysozoa</taxon>
        <taxon>Arthropoda</taxon>
        <taxon>Crustacea</taxon>
        <taxon>Branchiopoda</taxon>
        <taxon>Diplostraca</taxon>
        <taxon>Cladocera</taxon>
        <taxon>Anomopoda</taxon>
        <taxon>Daphniidae</taxon>
        <taxon>Daphnia</taxon>
    </lineage>
</organism>
<sequence>MYLVESGVLVGVKAGNKTLVEVEAREKTLVEVEAELGSLTEYVHFAIGLSCMGDFRGVTTLARRPSLVVQMSTFVSRGGGWNGGRDEGSGRSDGGGAGPHLICSTCNSSNPHGRIYFPGYRSLAEFRIDGDSVSEFEGESAASGADVVVAAVVVEELAIAMAIVVAVAEVAMVVVEMVIGDMSGSVNGISSEEQNASNARLNAPQAPPCPRHLGHGVGRMARSPSGKLAAPGIWRNSWWELGWATIQVVAGMEAEMEVLVGGKLGLLNIGFGEGWGGGGVDGGGGGGIGWAHLAFSESYRRRKRRERWKTALSTALVATLMAAVPSAAAVVPATAVPSAAVPAGAASSAMGRKLIQISTECSKLPVTLLETVCKGNGFYPVALVAQAAPLKTLLFSI</sequence>
<proteinExistence type="predicted"/>
<name>E9GZS4_DAPPU</name>
<evidence type="ECO:0000313" key="1">
    <source>
        <dbReference type="EMBL" id="EFX75044.1"/>
    </source>
</evidence>
<dbReference type="EMBL" id="GL732578">
    <property type="protein sequence ID" value="EFX75044.1"/>
    <property type="molecule type" value="Genomic_DNA"/>
</dbReference>
<dbReference type="HOGENOM" id="CLU_694970_0_0_1"/>
<keyword evidence="2" id="KW-1185">Reference proteome</keyword>
<gene>
    <name evidence="1" type="ORF">DAPPUDRAFT_108309</name>
</gene>
<dbReference type="Proteomes" id="UP000000305">
    <property type="component" value="Unassembled WGS sequence"/>
</dbReference>
<dbReference type="AlphaFoldDB" id="E9GZS4"/>
<accession>E9GZS4</accession>
<reference evidence="1 2" key="1">
    <citation type="journal article" date="2011" name="Science">
        <title>The ecoresponsive genome of Daphnia pulex.</title>
        <authorList>
            <person name="Colbourne J.K."/>
            <person name="Pfrender M.E."/>
            <person name="Gilbert D."/>
            <person name="Thomas W.K."/>
            <person name="Tucker A."/>
            <person name="Oakley T.H."/>
            <person name="Tokishita S."/>
            <person name="Aerts A."/>
            <person name="Arnold G.J."/>
            <person name="Basu M.K."/>
            <person name="Bauer D.J."/>
            <person name="Caceres C.E."/>
            <person name="Carmel L."/>
            <person name="Casola C."/>
            <person name="Choi J.H."/>
            <person name="Detter J.C."/>
            <person name="Dong Q."/>
            <person name="Dusheyko S."/>
            <person name="Eads B.D."/>
            <person name="Frohlich T."/>
            <person name="Geiler-Samerotte K.A."/>
            <person name="Gerlach D."/>
            <person name="Hatcher P."/>
            <person name="Jogdeo S."/>
            <person name="Krijgsveld J."/>
            <person name="Kriventseva E.V."/>
            <person name="Kultz D."/>
            <person name="Laforsch C."/>
            <person name="Lindquist E."/>
            <person name="Lopez J."/>
            <person name="Manak J.R."/>
            <person name="Muller J."/>
            <person name="Pangilinan J."/>
            <person name="Patwardhan R.P."/>
            <person name="Pitluck S."/>
            <person name="Pritham E.J."/>
            <person name="Rechtsteiner A."/>
            <person name="Rho M."/>
            <person name="Rogozin I.B."/>
            <person name="Sakarya O."/>
            <person name="Salamov A."/>
            <person name="Schaack S."/>
            <person name="Shapiro H."/>
            <person name="Shiga Y."/>
            <person name="Skalitzky C."/>
            <person name="Smith Z."/>
            <person name="Souvorov A."/>
            <person name="Sung W."/>
            <person name="Tang Z."/>
            <person name="Tsuchiya D."/>
            <person name="Tu H."/>
            <person name="Vos H."/>
            <person name="Wang M."/>
            <person name="Wolf Y.I."/>
            <person name="Yamagata H."/>
            <person name="Yamada T."/>
            <person name="Ye Y."/>
            <person name="Shaw J.R."/>
            <person name="Andrews J."/>
            <person name="Crease T.J."/>
            <person name="Tang H."/>
            <person name="Lucas S.M."/>
            <person name="Robertson H.M."/>
            <person name="Bork P."/>
            <person name="Koonin E.V."/>
            <person name="Zdobnov E.M."/>
            <person name="Grigoriev I.V."/>
            <person name="Lynch M."/>
            <person name="Boore J.L."/>
        </authorList>
    </citation>
    <scope>NUCLEOTIDE SEQUENCE [LARGE SCALE GENOMIC DNA]</scope>
</reference>